<dbReference type="GO" id="GO:0016491">
    <property type="term" value="F:oxidoreductase activity"/>
    <property type="evidence" value="ECO:0007669"/>
    <property type="project" value="UniProtKB-KW"/>
</dbReference>
<evidence type="ECO:0000256" key="4">
    <source>
        <dbReference type="ARBA" id="ARBA00022827"/>
    </source>
</evidence>
<gene>
    <name evidence="10" type="ORF">SAMN04488071_3048</name>
</gene>
<feature type="binding site" evidence="7">
    <location>
        <position position="52"/>
    </location>
    <ligand>
        <name>FAD</name>
        <dbReference type="ChEBI" id="CHEBI:57692"/>
    </ligand>
</feature>
<feature type="binding site" evidence="7">
    <location>
        <position position="354"/>
    </location>
    <ligand>
        <name>FAD</name>
        <dbReference type="ChEBI" id="CHEBI:57692"/>
    </ligand>
</feature>
<evidence type="ECO:0000259" key="9">
    <source>
        <dbReference type="Pfam" id="PF07992"/>
    </source>
</evidence>
<organism evidence="10 11">
    <name type="scientific">Kordiimonas lacus</name>
    <dbReference type="NCBI Taxonomy" id="637679"/>
    <lineage>
        <taxon>Bacteria</taxon>
        <taxon>Pseudomonadati</taxon>
        <taxon>Pseudomonadota</taxon>
        <taxon>Alphaproteobacteria</taxon>
        <taxon>Kordiimonadales</taxon>
        <taxon>Kordiimonadaceae</taxon>
        <taxon>Kordiimonas</taxon>
    </lineage>
</organism>
<evidence type="ECO:0000256" key="1">
    <source>
        <dbReference type="ARBA" id="ARBA00001974"/>
    </source>
</evidence>
<dbReference type="PRINTS" id="PR00419">
    <property type="entry name" value="ADXRDTASE"/>
</dbReference>
<evidence type="ECO:0000313" key="10">
    <source>
        <dbReference type="EMBL" id="SDE49241.1"/>
    </source>
</evidence>
<keyword evidence="5 8" id="KW-0521">NADP</keyword>
<dbReference type="AlphaFoldDB" id="A0A1G7DCG1"/>
<dbReference type="STRING" id="637679.GCA_001550055_02257"/>
<feature type="binding site" evidence="8">
    <location>
        <position position="361"/>
    </location>
    <ligand>
        <name>NADP(+)</name>
        <dbReference type="ChEBI" id="CHEBI:58349"/>
    </ligand>
</feature>
<evidence type="ECO:0000256" key="8">
    <source>
        <dbReference type="PIRSR" id="PIRSR000362-2"/>
    </source>
</evidence>
<keyword evidence="6" id="KW-0560">Oxidoreductase</keyword>
<comment type="cofactor">
    <cofactor evidence="1 7">
        <name>FAD</name>
        <dbReference type="ChEBI" id="CHEBI:57692"/>
    </cofactor>
</comment>
<feature type="binding site" evidence="7">
    <location>
        <position position="23"/>
    </location>
    <ligand>
        <name>FAD</name>
        <dbReference type="ChEBI" id="CHEBI:57692"/>
    </ligand>
</feature>
<feature type="binding site" evidence="8">
    <location>
        <begin position="203"/>
        <end position="204"/>
    </location>
    <ligand>
        <name>NADP(+)</name>
        <dbReference type="ChEBI" id="CHEBI:58349"/>
    </ligand>
</feature>
<dbReference type="SUPFAM" id="SSF51971">
    <property type="entry name" value="Nucleotide-binding domain"/>
    <property type="match status" value="2"/>
</dbReference>
<dbReference type="Gene3D" id="3.50.50.60">
    <property type="entry name" value="FAD/NAD(P)-binding domain"/>
    <property type="match status" value="1"/>
</dbReference>
<dbReference type="Gene3D" id="3.40.50.720">
    <property type="entry name" value="NAD(P)-binding Rossmann-like Domain"/>
    <property type="match status" value="1"/>
</dbReference>
<feature type="binding site" evidence="7">
    <location>
        <begin position="361"/>
        <end position="363"/>
    </location>
    <ligand>
        <name>FAD</name>
        <dbReference type="ChEBI" id="CHEBI:57692"/>
    </ligand>
</feature>
<keyword evidence="3" id="KW-0285">Flavoprotein</keyword>
<feature type="domain" description="FAD/NAD(P)-binding" evidence="9">
    <location>
        <begin position="14"/>
        <end position="187"/>
    </location>
</feature>
<protein>
    <submittedName>
        <fullName evidence="10">Ferredoxin--NADP+ reductase</fullName>
    </submittedName>
</protein>
<evidence type="ECO:0000256" key="2">
    <source>
        <dbReference type="ARBA" id="ARBA00008312"/>
    </source>
</evidence>
<dbReference type="PANTHER" id="PTHR48467:SF1">
    <property type="entry name" value="GLUTAMATE SYNTHASE 1 [NADH], CHLOROPLASTIC-LIKE"/>
    <property type="match status" value="1"/>
</dbReference>
<dbReference type="OrthoDB" id="9803192at2"/>
<evidence type="ECO:0000256" key="5">
    <source>
        <dbReference type="ARBA" id="ARBA00022857"/>
    </source>
</evidence>
<feature type="binding site" evidence="8">
    <location>
        <position position="215"/>
    </location>
    <ligand>
        <name>NADP(+)</name>
        <dbReference type="ChEBI" id="CHEBI:58349"/>
    </ligand>
</feature>
<accession>A0A1G7DCG1</accession>
<feature type="binding site" evidence="8">
    <location>
        <begin position="159"/>
        <end position="162"/>
    </location>
    <ligand>
        <name>NADP(+)</name>
        <dbReference type="ChEBI" id="CHEBI:58349"/>
    </ligand>
</feature>
<evidence type="ECO:0000256" key="7">
    <source>
        <dbReference type="PIRSR" id="PIRSR000362-1"/>
    </source>
</evidence>
<feature type="binding site" evidence="7">
    <location>
        <position position="88"/>
    </location>
    <ligand>
        <name>FAD</name>
        <dbReference type="ChEBI" id="CHEBI:57692"/>
    </ligand>
</feature>
<dbReference type="Pfam" id="PF07992">
    <property type="entry name" value="Pyr_redox_2"/>
    <property type="match status" value="1"/>
</dbReference>
<dbReference type="RefSeq" id="WP_068305051.1">
    <property type="nucleotide sequence ID" value="NZ_FNAK01000007.1"/>
</dbReference>
<evidence type="ECO:0000256" key="6">
    <source>
        <dbReference type="ARBA" id="ARBA00023002"/>
    </source>
</evidence>
<reference evidence="10 11" key="1">
    <citation type="submission" date="2016-10" db="EMBL/GenBank/DDBJ databases">
        <authorList>
            <person name="de Groot N.N."/>
        </authorList>
    </citation>
    <scope>NUCLEOTIDE SEQUENCE [LARGE SCALE GENOMIC DNA]</scope>
    <source>
        <strain evidence="10 11">CGMCC 1.9109</strain>
    </source>
</reference>
<dbReference type="InterPro" id="IPR023753">
    <property type="entry name" value="FAD/NAD-binding_dom"/>
</dbReference>
<dbReference type="EMBL" id="FNAK01000007">
    <property type="protein sequence ID" value="SDE49241.1"/>
    <property type="molecule type" value="Genomic_DNA"/>
</dbReference>
<dbReference type="InterPro" id="IPR021163">
    <property type="entry name" value="Ferredox_Rdtase_adrenod"/>
</dbReference>
<evidence type="ECO:0000256" key="3">
    <source>
        <dbReference type="ARBA" id="ARBA00022630"/>
    </source>
</evidence>
<proteinExistence type="inferred from homology"/>
<dbReference type="InterPro" id="IPR055275">
    <property type="entry name" value="Ferredox_Rdtase"/>
</dbReference>
<dbReference type="InterPro" id="IPR036188">
    <property type="entry name" value="FAD/NAD-bd_sf"/>
</dbReference>
<dbReference type="Proteomes" id="UP000183685">
    <property type="component" value="Unassembled WGS sequence"/>
</dbReference>
<comment type="similarity">
    <text evidence="2">Belongs to the ferredoxin--NADP reductase type 1 family.</text>
</comment>
<name>A0A1G7DCG1_9PROT</name>
<evidence type="ECO:0000313" key="11">
    <source>
        <dbReference type="Proteomes" id="UP000183685"/>
    </source>
</evidence>
<sequence>MVADDAANGSDTLSVAVIGAGPAGYYTAEALTKNDANVRVDIIDRLPTPFGLIRAGVAPDHQSIKNVSRRYEATNQRENVRFVGNLSLGRDVTLAELRDIYDAVVLATGAAKDRSLGIDGEDLPGVIGSGPFVGWYNAHPDFKDLNPDLRVASVAVIGNGNVAIDVARILAKTASEMAETDLAPHAAKSIHGSPIRDIYILGRRGPLEASFTPKELGELNQLENCVALVDGNQLPSEDIDDMMTGAQRKNMAALRQMAQADPESKPVRLHVKFFLRPMAVLGDECVCGLRLEETKVEDGKCVGTGKTEVLPTGLVVPCIGYRTSPIPDVPYDERYGCFENEDGLIGPRLYCVGWAKRGPTGTIGTNKPDGAEVAQKILAEVRPAGRPGRSGLDALVKERDLHIVTFQDWKKIEASEEAMAAEGAPRQKLTDIGEMVRIAES</sequence>
<dbReference type="PIRSF" id="PIRSF000362">
    <property type="entry name" value="FNR"/>
    <property type="match status" value="1"/>
</dbReference>
<keyword evidence="4 7" id="KW-0274">FAD</keyword>
<keyword evidence="11" id="KW-1185">Reference proteome</keyword>
<dbReference type="PANTHER" id="PTHR48467">
    <property type="entry name" value="GLUTAMATE SYNTHASE 1 [NADH], CHLOROPLASTIC-LIKE"/>
    <property type="match status" value="1"/>
</dbReference>